<keyword evidence="11" id="KW-1185">Reference proteome</keyword>
<dbReference type="EMBL" id="WTUZ01000005">
    <property type="protein sequence ID" value="MZQ80910.1"/>
    <property type="molecule type" value="Genomic_DNA"/>
</dbReference>
<evidence type="ECO:0000256" key="7">
    <source>
        <dbReference type="ARBA" id="ARBA00023288"/>
    </source>
</evidence>
<feature type="domain" description="Spore germination GerAC-like C-terminal" evidence="8">
    <location>
        <begin position="198"/>
        <end position="361"/>
    </location>
</feature>
<dbReference type="InterPro" id="IPR038501">
    <property type="entry name" value="Spore_GerAC_C_sf"/>
</dbReference>
<evidence type="ECO:0000256" key="3">
    <source>
        <dbReference type="ARBA" id="ARBA00022544"/>
    </source>
</evidence>
<feature type="domain" description="Spore germination protein N-terminal" evidence="9">
    <location>
        <begin position="21"/>
        <end position="188"/>
    </location>
</feature>
<gene>
    <name evidence="10" type="ORF">GQF01_01990</name>
</gene>
<dbReference type="GO" id="GO:0016020">
    <property type="term" value="C:membrane"/>
    <property type="evidence" value="ECO:0007669"/>
    <property type="project" value="UniProtKB-SubCell"/>
</dbReference>
<name>A0A6L8UUW1_9BACL</name>
<protein>
    <submittedName>
        <fullName evidence="10">Ger(X)C family spore germination protein</fullName>
    </submittedName>
</protein>
<dbReference type="InterPro" id="IPR057336">
    <property type="entry name" value="GerAC_N"/>
</dbReference>
<evidence type="ECO:0000313" key="11">
    <source>
        <dbReference type="Proteomes" id="UP000481087"/>
    </source>
</evidence>
<evidence type="ECO:0000313" key="10">
    <source>
        <dbReference type="EMBL" id="MZQ80910.1"/>
    </source>
</evidence>
<dbReference type="PANTHER" id="PTHR35789:SF1">
    <property type="entry name" value="SPORE GERMINATION PROTEIN B3"/>
    <property type="match status" value="1"/>
</dbReference>
<dbReference type="AlphaFoldDB" id="A0A6L8UUW1"/>
<evidence type="ECO:0000259" key="8">
    <source>
        <dbReference type="Pfam" id="PF05504"/>
    </source>
</evidence>
<dbReference type="GO" id="GO:0009847">
    <property type="term" value="P:spore germination"/>
    <property type="evidence" value="ECO:0007669"/>
    <property type="project" value="InterPro"/>
</dbReference>
<evidence type="ECO:0000256" key="4">
    <source>
        <dbReference type="ARBA" id="ARBA00022729"/>
    </source>
</evidence>
<keyword evidence="3" id="KW-0309">Germination</keyword>
<dbReference type="InterPro" id="IPR046953">
    <property type="entry name" value="Spore_GerAC-like_C"/>
</dbReference>
<keyword evidence="7" id="KW-0449">Lipoprotein</keyword>
<dbReference type="Proteomes" id="UP000481087">
    <property type="component" value="Unassembled WGS sequence"/>
</dbReference>
<dbReference type="Pfam" id="PF05504">
    <property type="entry name" value="Spore_GerAC"/>
    <property type="match status" value="1"/>
</dbReference>
<organism evidence="10 11">
    <name type="scientific">Paenibacillus silvestris</name>
    <dbReference type="NCBI Taxonomy" id="2606219"/>
    <lineage>
        <taxon>Bacteria</taxon>
        <taxon>Bacillati</taxon>
        <taxon>Bacillota</taxon>
        <taxon>Bacilli</taxon>
        <taxon>Bacillales</taxon>
        <taxon>Paenibacillaceae</taxon>
        <taxon>Paenibacillus</taxon>
    </lineage>
</organism>
<dbReference type="NCBIfam" id="TIGR02887">
    <property type="entry name" value="spore_ger_x_C"/>
    <property type="match status" value="1"/>
</dbReference>
<dbReference type="Pfam" id="PF25198">
    <property type="entry name" value="Spore_GerAC_N"/>
    <property type="match status" value="1"/>
</dbReference>
<keyword evidence="6" id="KW-0564">Palmitate</keyword>
<proteinExistence type="inferred from homology"/>
<evidence type="ECO:0000256" key="5">
    <source>
        <dbReference type="ARBA" id="ARBA00023136"/>
    </source>
</evidence>
<evidence type="ECO:0000256" key="1">
    <source>
        <dbReference type="ARBA" id="ARBA00004635"/>
    </source>
</evidence>
<dbReference type="PANTHER" id="PTHR35789">
    <property type="entry name" value="SPORE GERMINATION PROTEIN B3"/>
    <property type="match status" value="1"/>
</dbReference>
<evidence type="ECO:0000256" key="2">
    <source>
        <dbReference type="ARBA" id="ARBA00007886"/>
    </source>
</evidence>
<evidence type="ECO:0000256" key="6">
    <source>
        <dbReference type="ARBA" id="ARBA00023139"/>
    </source>
</evidence>
<dbReference type="InterPro" id="IPR008844">
    <property type="entry name" value="Spore_GerAC-like"/>
</dbReference>
<keyword evidence="5" id="KW-0472">Membrane</keyword>
<keyword evidence="4" id="KW-0732">Signal</keyword>
<dbReference type="RefSeq" id="WP_161405220.1">
    <property type="nucleotide sequence ID" value="NZ_WTUZ01000005.1"/>
</dbReference>
<sequence length="364" mass="41348">MMRFFYLLLLISFLLTGCVKQEVLEKITISFVCAFDEASDDEIEFTLAVPKFQPGKSGVVSNNLFSKVGHTTRNITELMEMQLNRPIKPGKLSVILIGKDLAAKGLADKLDVILRDAQASRKIYIAIVDGKAKDLLEADFSLNEEKGMFLYHLLDTNIRTGHLPRQNIHDFEYSYLGKGLDPFLPLLTLQQNNRVQISGLALFKGDKYIMSLNEYQMRVMKLLLGNERYGTLETKLENGPYIAVKNIASKVDYQIGEESEKAETKSPKVTINLSLKAEVIDSKGIQLTTQEQQKIKESLEEDLTETGRDLLQLFKKEGIDPLGLGDFDRSKTRKWNEEAWIEEYPTMNIKLNVKVNLTEMGIRK</sequence>
<comment type="similarity">
    <text evidence="2">Belongs to the GerABKC lipoprotein family.</text>
</comment>
<dbReference type="Gene3D" id="3.30.300.210">
    <property type="entry name" value="Nutrient germinant receptor protein C, domain 3"/>
    <property type="match status" value="1"/>
</dbReference>
<evidence type="ECO:0000259" key="9">
    <source>
        <dbReference type="Pfam" id="PF25198"/>
    </source>
</evidence>
<accession>A0A6L8UUW1</accession>
<reference evidence="10 11" key="1">
    <citation type="submission" date="2019-12" db="EMBL/GenBank/DDBJ databases">
        <title>Paenibacillus sp. nov. sp. isolated from soil.</title>
        <authorList>
            <person name="Kim J."/>
            <person name="Jeong S.E."/>
            <person name="Jung H.S."/>
            <person name="Jeon C.O."/>
        </authorList>
    </citation>
    <scope>NUCLEOTIDE SEQUENCE [LARGE SCALE GENOMIC DNA]</scope>
    <source>
        <strain evidence="10 11">5J-6</strain>
    </source>
</reference>
<comment type="subcellular location">
    <subcellularLocation>
        <location evidence="1">Membrane</location>
        <topology evidence="1">Lipid-anchor</topology>
    </subcellularLocation>
</comment>
<dbReference type="PROSITE" id="PS51257">
    <property type="entry name" value="PROKAR_LIPOPROTEIN"/>
    <property type="match status" value="1"/>
</dbReference>
<comment type="caution">
    <text evidence="10">The sequence shown here is derived from an EMBL/GenBank/DDBJ whole genome shotgun (WGS) entry which is preliminary data.</text>
</comment>